<keyword evidence="3" id="KW-1185">Reference proteome</keyword>
<comment type="caution">
    <text evidence="2">The sequence shown here is derived from an EMBL/GenBank/DDBJ whole genome shotgun (WGS) entry which is preliminary data.</text>
</comment>
<sequence length="422" mass="45506">MPKFRTHQRSSDSVDFEHTAALKELEELTLTGTEHTSSSEQSPQPAKDAAILHFPGARALARTPPVNPAQALHSNTAMPGVSVIEKITVFKDEGRTTRRPIKVANCSAESVAISNTLRTRGKHSRSTSDTTVSHVTSTPITLSQPGRGEASNISNKNDGDGVKVAAGSSTLVRKLQDIAIRRAKLINEFTALEAEEAATLTQLAQSTDIKTRLETSKAHIVEAVPTPLPSNTVTRTPARPLSRPSKATQARSMSKAALTRPVSAPPKSTPSGPRHRALSTSKRIPLTDKTEDVLATIDTTPLYAKEWNASPVKPEDTTTTKAAESTPSPLKRGRITRVPTKFGDGSISSEDVGTINQFSVTSGKLRGRESRNSSRGRSKSRSVNSSENWSRNTTSPSTPAARPDIARSYDIPPTVSRKRWDF</sequence>
<accession>A0A9P4L8H2</accession>
<feature type="compositionally biased region" description="Polar residues" evidence="1">
    <location>
        <begin position="319"/>
        <end position="328"/>
    </location>
</feature>
<dbReference type="GeneID" id="63854185"/>
<protein>
    <submittedName>
        <fullName evidence="2">Uncharacterized protein</fullName>
    </submittedName>
</protein>
<dbReference type="OrthoDB" id="3801412at2759"/>
<organism evidence="2 3">
    <name type="scientific">Cucurbitaria berberidis CBS 394.84</name>
    <dbReference type="NCBI Taxonomy" id="1168544"/>
    <lineage>
        <taxon>Eukaryota</taxon>
        <taxon>Fungi</taxon>
        <taxon>Dikarya</taxon>
        <taxon>Ascomycota</taxon>
        <taxon>Pezizomycotina</taxon>
        <taxon>Dothideomycetes</taxon>
        <taxon>Pleosporomycetidae</taxon>
        <taxon>Pleosporales</taxon>
        <taxon>Pleosporineae</taxon>
        <taxon>Cucurbitariaceae</taxon>
        <taxon>Cucurbitaria</taxon>
    </lineage>
</organism>
<feature type="compositionally biased region" description="Low complexity" evidence="1">
    <location>
        <begin position="381"/>
        <end position="392"/>
    </location>
</feature>
<reference evidence="2" key="1">
    <citation type="submission" date="2020-01" db="EMBL/GenBank/DDBJ databases">
        <authorList>
            <consortium name="DOE Joint Genome Institute"/>
            <person name="Haridas S."/>
            <person name="Albert R."/>
            <person name="Binder M."/>
            <person name="Bloem J."/>
            <person name="Labutti K."/>
            <person name="Salamov A."/>
            <person name="Andreopoulos B."/>
            <person name="Baker S.E."/>
            <person name="Barry K."/>
            <person name="Bills G."/>
            <person name="Bluhm B.H."/>
            <person name="Cannon C."/>
            <person name="Castanera R."/>
            <person name="Culley D.E."/>
            <person name="Daum C."/>
            <person name="Ezra D."/>
            <person name="Gonzalez J.B."/>
            <person name="Henrissat B."/>
            <person name="Kuo A."/>
            <person name="Liang C."/>
            <person name="Lipzen A."/>
            <person name="Lutzoni F."/>
            <person name="Magnuson J."/>
            <person name="Mondo S."/>
            <person name="Nolan M."/>
            <person name="Ohm R."/>
            <person name="Pangilinan J."/>
            <person name="Park H.-J."/>
            <person name="Ramirez L."/>
            <person name="Alfaro M."/>
            <person name="Sun H."/>
            <person name="Tritt A."/>
            <person name="Yoshinaga Y."/>
            <person name="Zwiers L.-H."/>
            <person name="Turgeon B.G."/>
            <person name="Goodwin S.B."/>
            <person name="Spatafora J.W."/>
            <person name="Crous P.W."/>
            <person name="Grigoriev I.V."/>
        </authorList>
    </citation>
    <scope>NUCLEOTIDE SEQUENCE</scope>
    <source>
        <strain evidence="2">CBS 394.84</strain>
    </source>
</reference>
<feature type="region of interest" description="Disordered" evidence="1">
    <location>
        <begin position="227"/>
        <end position="282"/>
    </location>
</feature>
<dbReference type="AlphaFoldDB" id="A0A9P4L8H2"/>
<feature type="compositionally biased region" description="Low complexity" evidence="1">
    <location>
        <begin position="127"/>
        <end position="138"/>
    </location>
</feature>
<evidence type="ECO:0000256" key="1">
    <source>
        <dbReference type="SAM" id="MobiDB-lite"/>
    </source>
</evidence>
<feature type="region of interest" description="Disordered" evidence="1">
    <location>
        <begin position="307"/>
        <end position="422"/>
    </location>
</feature>
<gene>
    <name evidence="2" type="ORF">K460DRAFT_406260</name>
</gene>
<dbReference type="EMBL" id="ML976616">
    <property type="protein sequence ID" value="KAF1846035.1"/>
    <property type="molecule type" value="Genomic_DNA"/>
</dbReference>
<feature type="compositionally biased region" description="Polar residues" evidence="1">
    <location>
        <begin position="346"/>
        <end position="362"/>
    </location>
</feature>
<proteinExistence type="predicted"/>
<name>A0A9P4L8H2_9PLEO</name>
<evidence type="ECO:0000313" key="2">
    <source>
        <dbReference type="EMBL" id="KAF1846035.1"/>
    </source>
</evidence>
<dbReference type="RefSeq" id="XP_040788598.1">
    <property type="nucleotide sequence ID" value="XM_040936935.1"/>
</dbReference>
<evidence type="ECO:0000313" key="3">
    <source>
        <dbReference type="Proteomes" id="UP000800039"/>
    </source>
</evidence>
<feature type="region of interest" description="Disordered" evidence="1">
    <location>
        <begin position="117"/>
        <end position="161"/>
    </location>
</feature>
<dbReference type="Proteomes" id="UP000800039">
    <property type="component" value="Unassembled WGS sequence"/>
</dbReference>